<evidence type="ECO:0000256" key="6">
    <source>
        <dbReference type="SAM" id="Phobius"/>
    </source>
</evidence>
<sequence length="90" mass="9704">MSIECYIALFGAMFVRNIISGSAVFTMTTAPIAGGFQRGAAMILGLIIADYFFILLAISGQAFIAESMGNTFTAIKYMCRLLNLDGYKAI</sequence>
<keyword evidence="5 6" id="KW-0472">Membrane</keyword>
<evidence type="ECO:0008006" key="9">
    <source>
        <dbReference type="Google" id="ProtNLM"/>
    </source>
</evidence>
<dbReference type="PATRIC" id="fig|1129367.4.peg.1206"/>
<comment type="subcellular location">
    <subcellularLocation>
        <location evidence="1">Cell membrane</location>
        <topology evidence="1">Multi-pass membrane protein</topology>
    </subcellularLocation>
</comment>
<name>A0A0F6AGB7_9GAMM</name>
<dbReference type="InterPro" id="IPR001123">
    <property type="entry name" value="LeuE-type"/>
</dbReference>
<dbReference type="Proteomes" id="UP000033434">
    <property type="component" value="Unassembled WGS sequence"/>
</dbReference>
<gene>
    <name evidence="7" type="ORF">N479_07750</name>
</gene>
<dbReference type="RefSeq" id="WP_052960885.1">
    <property type="nucleotide sequence ID" value="NZ_AUXW01000101.1"/>
</dbReference>
<evidence type="ECO:0000256" key="5">
    <source>
        <dbReference type="ARBA" id="ARBA00023136"/>
    </source>
</evidence>
<protein>
    <recommendedName>
        <fullName evidence="9">Polysaccharide biosynthesis protein C-terminal domain-containing protein</fullName>
    </recommendedName>
</protein>
<proteinExistence type="predicted"/>
<keyword evidence="4 6" id="KW-1133">Transmembrane helix</keyword>
<keyword evidence="3 6" id="KW-0812">Transmembrane</keyword>
<dbReference type="GO" id="GO:0005886">
    <property type="term" value="C:plasma membrane"/>
    <property type="evidence" value="ECO:0007669"/>
    <property type="project" value="UniProtKB-SubCell"/>
</dbReference>
<dbReference type="EMBL" id="AUXW01000101">
    <property type="protein sequence ID" value="KKE84821.1"/>
    <property type="molecule type" value="Genomic_DNA"/>
</dbReference>
<reference evidence="7 8" key="1">
    <citation type="journal article" date="2015" name="BMC Genomics">
        <title>Genome mining reveals unlocked bioactive potential of marine Gram-negative bacteria.</title>
        <authorList>
            <person name="Machado H."/>
            <person name="Sonnenschein E.C."/>
            <person name="Melchiorsen J."/>
            <person name="Gram L."/>
        </authorList>
    </citation>
    <scope>NUCLEOTIDE SEQUENCE [LARGE SCALE GENOMIC DNA]</scope>
    <source>
        <strain evidence="7 8">S4054</strain>
    </source>
</reference>
<evidence type="ECO:0000256" key="3">
    <source>
        <dbReference type="ARBA" id="ARBA00022692"/>
    </source>
</evidence>
<dbReference type="GO" id="GO:0006865">
    <property type="term" value="P:amino acid transport"/>
    <property type="evidence" value="ECO:0007669"/>
    <property type="project" value="InterPro"/>
</dbReference>
<evidence type="ECO:0000313" key="7">
    <source>
        <dbReference type="EMBL" id="KKE84821.1"/>
    </source>
</evidence>
<comment type="caution">
    <text evidence="7">The sequence shown here is derived from an EMBL/GenBank/DDBJ whole genome shotgun (WGS) entry which is preliminary data.</text>
</comment>
<evidence type="ECO:0000256" key="1">
    <source>
        <dbReference type="ARBA" id="ARBA00004651"/>
    </source>
</evidence>
<evidence type="ECO:0000256" key="2">
    <source>
        <dbReference type="ARBA" id="ARBA00022475"/>
    </source>
</evidence>
<evidence type="ECO:0000256" key="4">
    <source>
        <dbReference type="ARBA" id="ARBA00022989"/>
    </source>
</evidence>
<accession>A0A0F6AGB7</accession>
<dbReference type="AlphaFoldDB" id="A0A0F6AGB7"/>
<feature type="transmembrane region" description="Helical" evidence="6">
    <location>
        <begin position="6"/>
        <end position="28"/>
    </location>
</feature>
<feature type="transmembrane region" description="Helical" evidence="6">
    <location>
        <begin position="40"/>
        <end position="64"/>
    </location>
</feature>
<dbReference type="Pfam" id="PF01810">
    <property type="entry name" value="LysE"/>
    <property type="match status" value="1"/>
</dbReference>
<keyword evidence="2" id="KW-1003">Cell membrane</keyword>
<organism evidence="7 8">
    <name type="scientific">Pseudoalteromonas luteoviolacea S4054</name>
    <dbReference type="NCBI Taxonomy" id="1129367"/>
    <lineage>
        <taxon>Bacteria</taxon>
        <taxon>Pseudomonadati</taxon>
        <taxon>Pseudomonadota</taxon>
        <taxon>Gammaproteobacteria</taxon>
        <taxon>Alteromonadales</taxon>
        <taxon>Pseudoalteromonadaceae</taxon>
        <taxon>Pseudoalteromonas</taxon>
    </lineage>
</organism>
<evidence type="ECO:0000313" key="8">
    <source>
        <dbReference type="Proteomes" id="UP000033434"/>
    </source>
</evidence>